<keyword evidence="2" id="KW-1185">Reference proteome</keyword>
<accession>A0ABD2P5R4</accession>
<dbReference type="AlphaFoldDB" id="A0ABD2P5R4"/>
<dbReference type="EMBL" id="JABFTP020000185">
    <property type="protein sequence ID" value="KAL3286200.1"/>
    <property type="molecule type" value="Genomic_DNA"/>
</dbReference>
<dbReference type="Pfam" id="PF06581">
    <property type="entry name" value="p31comet"/>
    <property type="match status" value="1"/>
</dbReference>
<evidence type="ECO:0000313" key="2">
    <source>
        <dbReference type="Proteomes" id="UP001516400"/>
    </source>
</evidence>
<sequence length="273" mass="31808">MEHEGQIEVVISDYILTPLSCSSLISEIVKCLIYQKCQIPYSYNWLKSAINRRRRQEKEAENEDNLSKRNINFTVENHFRTASKLYDDVEEAMKELGGELTRSIVSEVVILFGPTPICPKEVCTIRLPKLAYGHFEESHVKDALKHQHKALRQVFLSNIWMDTVDSAIPCTNTYIFIKKDDASHTKHFKPCDPLRFQMSVKQYSINLTWECSKESLCCKNLTVFCEKSQSHIRQNEVELSVLPTDKQMWYQFEYSIKGFKNVYVNKSAACDLW</sequence>
<organism evidence="1 2">
    <name type="scientific">Cryptolaemus montrouzieri</name>
    <dbReference type="NCBI Taxonomy" id="559131"/>
    <lineage>
        <taxon>Eukaryota</taxon>
        <taxon>Metazoa</taxon>
        <taxon>Ecdysozoa</taxon>
        <taxon>Arthropoda</taxon>
        <taxon>Hexapoda</taxon>
        <taxon>Insecta</taxon>
        <taxon>Pterygota</taxon>
        <taxon>Neoptera</taxon>
        <taxon>Endopterygota</taxon>
        <taxon>Coleoptera</taxon>
        <taxon>Polyphaga</taxon>
        <taxon>Cucujiformia</taxon>
        <taxon>Coccinelloidea</taxon>
        <taxon>Coccinellidae</taxon>
        <taxon>Scymninae</taxon>
        <taxon>Scymnini</taxon>
        <taxon>Cryptolaemus</taxon>
    </lineage>
</organism>
<protein>
    <submittedName>
        <fullName evidence="1">Uncharacterized protein</fullName>
    </submittedName>
</protein>
<dbReference type="InterPro" id="IPR053729">
    <property type="entry name" value="MAD2L1BP_domain_sf"/>
</dbReference>
<gene>
    <name evidence="1" type="ORF">HHI36_000711</name>
</gene>
<evidence type="ECO:0000313" key="1">
    <source>
        <dbReference type="EMBL" id="KAL3286200.1"/>
    </source>
</evidence>
<dbReference type="Proteomes" id="UP001516400">
    <property type="component" value="Unassembled WGS sequence"/>
</dbReference>
<dbReference type="Gene3D" id="3.30.900.20">
    <property type="match status" value="1"/>
</dbReference>
<dbReference type="InterPro" id="IPR009511">
    <property type="entry name" value="MAD1/Cdc20-bound-Mad2-bd"/>
</dbReference>
<dbReference type="PANTHER" id="PTHR15681">
    <property type="entry name" value="MAD2L1-BINDING PROTEIN"/>
    <property type="match status" value="1"/>
</dbReference>
<comment type="caution">
    <text evidence="1">The sequence shown here is derived from an EMBL/GenBank/DDBJ whole genome shotgun (WGS) entry which is preliminary data.</text>
</comment>
<proteinExistence type="predicted"/>
<reference evidence="1 2" key="1">
    <citation type="journal article" date="2021" name="BMC Biol.">
        <title>Horizontally acquired antibacterial genes associated with adaptive radiation of ladybird beetles.</title>
        <authorList>
            <person name="Li H.S."/>
            <person name="Tang X.F."/>
            <person name="Huang Y.H."/>
            <person name="Xu Z.Y."/>
            <person name="Chen M.L."/>
            <person name="Du X.Y."/>
            <person name="Qiu B.Y."/>
            <person name="Chen P.T."/>
            <person name="Zhang W."/>
            <person name="Slipinski A."/>
            <person name="Escalona H.E."/>
            <person name="Waterhouse R.M."/>
            <person name="Zwick A."/>
            <person name="Pang H."/>
        </authorList>
    </citation>
    <scope>NUCLEOTIDE SEQUENCE [LARGE SCALE GENOMIC DNA]</scope>
    <source>
        <strain evidence="1">SYSU2018</strain>
    </source>
</reference>
<dbReference type="PANTHER" id="PTHR15681:SF1">
    <property type="entry name" value="MAD2L1-BINDING PROTEIN"/>
    <property type="match status" value="1"/>
</dbReference>
<name>A0ABD2P5R4_9CUCU</name>